<organism evidence="1 2">
    <name type="scientific">Caballeronia novacaledonica</name>
    <dbReference type="NCBI Taxonomy" id="1544861"/>
    <lineage>
        <taxon>Bacteria</taxon>
        <taxon>Pseudomonadati</taxon>
        <taxon>Pseudomonadota</taxon>
        <taxon>Betaproteobacteria</taxon>
        <taxon>Burkholderiales</taxon>
        <taxon>Burkholderiaceae</taxon>
        <taxon>Caballeronia</taxon>
    </lineage>
</organism>
<sequence length="149" mass="16144">MTEPLYLDDLKAGMQFESPEFLVSEGDVRRFASEFDPQPFHLDETAAKASVFRGLAASGWHTAALTMRLLVSGGLPLAGGIVGMSVELAWVRPVRPGDVLRVVSTVQDVQRSRSKPSQGIVTVMSETMDDSGEVVQRLVSKLLVTARDA</sequence>
<reference evidence="1" key="1">
    <citation type="submission" date="2021-09" db="EMBL/GenBank/DDBJ databases">
        <title>Isolation and characterization of 3-chlorobenzoate degrading bacteria from soils in Shizuoka.</title>
        <authorList>
            <person name="Ifat A."/>
            <person name="Ogawa N."/>
            <person name="Kimbara K."/>
            <person name="Moriuchi R."/>
            <person name="Dohra H."/>
            <person name="Shintani M."/>
        </authorList>
    </citation>
    <scope>NUCLEOTIDE SEQUENCE</scope>
    <source>
        <strain evidence="1">19CS2-2</strain>
    </source>
</reference>
<comment type="caution">
    <text evidence="1">The sequence shown here is derived from an EMBL/GenBank/DDBJ whole genome shotgun (WGS) entry which is preliminary data.</text>
</comment>
<dbReference type="Proteomes" id="UP001055013">
    <property type="component" value="Unassembled WGS sequence"/>
</dbReference>
<protein>
    <submittedName>
        <fullName evidence="1">MaoC family dehydratase</fullName>
    </submittedName>
</protein>
<dbReference type="EMBL" id="BPUR01000003">
    <property type="protein sequence ID" value="GJH16265.1"/>
    <property type="molecule type" value="Genomic_DNA"/>
</dbReference>
<gene>
    <name evidence="1" type="ORF">CBA19CS22_07005</name>
</gene>
<evidence type="ECO:0000313" key="1">
    <source>
        <dbReference type="EMBL" id="GJH16265.1"/>
    </source>
</evidence>
<proteinExistence type="predicted"/>
<name>A0ACB5QM44_9BURK</name>
<accession>A0ACB5QM44</accession>
<evidence type="ECO:0000313" key="2">
    <source>
        <dbReference type="Proteomes" id="UP001055013"/>
    </source>
</evidence>
<keyword evidence="2" id="KW-1185">Reference proteome</keyword>